<comment type="caution">
    <text evidence="2">The sequence shown here is derived from an EMBL/GenBank/DDBJ whole genome shotgun (WGS) entry which is preliminary data.</text>
</comment>
<dbReference type="SUPFAM" id="SSF82199">
    <property type="entry name" value="SET domain"/>
    <property type="match status" value="1"/>
</dbReference>
<evidence type="ECO:0000313" key="2">
    <source>
        <dbReference type="EMBL" id="RUS29700.1"/>
    </source>
</evidence>
<organism evidence="2 3">
    <name type="scientific">Jimgerdemannia flammicorona</name>
    <dbReference type="NCBI Taxonomy" id="994334"/>
    <lineage>
        <taxon>Eukaryota</taxon>
        <taxon>Fungi</taxon>
        <taxon>Fungi incertae sedis</taxon>
        <taxon>Mucoromycota</taxon>
        <taxon>Mucoromycotina</taxon>
        <taxon>Endogonomycetes</taxon>
        <taxon>Endogonales</taxon>
        <taxon>Endogonaceae</taxon>
        <taxon>Jimgerdemannia</taxon>
    </lineage>
</organism>
<dbReference type="Pfam" id="PF00856">
    <property type="entry name" value="SET"/>
    <property type="match status" value="1"/>
</dbReference>
<dbReference type="InterPro" id="IPR053201">
    <property type="entry name" value="Flavunoidine_N-MTase"/>
</dbReference>
<keyword evidence="3" id="KW-1185">Reference proteome</keyword>
<dbReference type="EMBL" id="RBNJ01004810">
    <property type="protein sequence ID" value="RUS29700.1"/>
    <property type="molecule type" value="Genomic_DNA"/>
</dbReference>
<sequence length="200" mass="22633">MPRTPSHPGLLRVVSSETGNFTSKAVSTRAFAQGGTITRLEGLTPGPKRYSTVQISRHEHVELNSDLLYLNHSCVPNVSVDVEKMLVVALKDIIEGDELTFFYPATEWEIGITINVKPFVPLYRQPDCIKNVKGASALPSSVLMKYPLSKHIRELLEERDRLERDRLERGMRRFSLEELCLAPRLLRDPVRCYPGNENSS</sequence>
<dbReference type="InterPro" id="IPR046341">
    <property type="entry name" value="SET_dom_sf"/>
</dbReference>
<dbReference type="PROSITE" id="PS50280">
    <property type="entry name" value="SET"/>
    <property type="match status" value="1"/>
</dbReference>
<accession>A0A433QIP6</accession>
<dbReference type="PANTHER" id="PTHR12350">
    <property type="entry name" value="HISTONE-LYSINE N-METHYLTRANSFERASE-RELATED"/>
    <property type="match status" value="1"/>
</dbReference>
<evidence type="ECO:0000259" key="1">
    <source>
        <dbReference type="PROSITE" id="PS50280"/>
    </source>
</evidence>
<reference evidence="2 3" key="1">
    <citation type="journal article" date="2018" name="New Phytol.">
        <title>Phylogenomics of Endogonaceae and evolution of mycorrhizas within Mucoromycota.</title>
        <authorList>
            <person name="Chang Y."/>
            <person name="Desiro A."/>
            <person name="Na H."/>
            <person name="Sandor L."/>
            <person name="Lipzen A."/>
            <person name="Clum A."/>
            <person name="Barry K."/>
            <person name="Grigoriev I.V."/>
            <person name="Martin F.M."/>
            <person name="Stajich J.E."/>
            <person name="Smith M.E."/>
            <person name="Bonito G."/>
            <person name="Spatafora J.W."/>
        </authorList>
    </citation>
    <scope>NUCLEOTIDE SEQUENCE [LARGE SCALE GENOMIC DNA]</scope>
    <source>
        <strain evidence="2 3">AD002</strain>
    </source>
</reference>
<proteinExistence type="predicted"/>
<dbReference type="AlphaFoldDB" id="A0A433QIP6"/>
<protein>
    <recommendedName>
        <fullName evidence="1">SET domain-containing protein</fullName>
    </recommendedName>
</protein>
<evidence type="ECO:0000313" key="3">
    <source>
        <dbReference type="Proteomes" id="UP000274822"/>
    </source>
</evidence>
<gene>
    <name evidence="2" type="ORF">BC938DRAFT_480352</name>
</gene>
<dbReference type="Gene3D" id="2.170.270.10">
    <property type="entry name" value="SET domain"/>
    <property type="match status" value="1"/>
</dbReference>
<dbReference type="Proteomes" id="UP000274822">
    <property type="component" value="Unassembled WGS sequence"/>
</dbReference>
<feature type="domain" description="SET" evidence="1">
    <location>
        <begin position="8"/>
        <end position="104"/>
    </location>
</feature>
<name>A0A433QIP6_9FUNG</name>
<dbReference type="InterPro" id="IPR001214">
    <property type="entry name" value="SET_dom"/>
</dbReference>
<dbReference type="PANTHER" id="PTHR12350:SF19">
    <property type="entry name" value="SET DOMAIN-CONTAINING PROTEIN"/>
    <property type="match status" value="1"/>
</dbReference>